<proteinExistence type="predicted"/>
<protein>
    <submittedName>
        <fullName evidence="1">Uncharacterized protein</fullName>
    </submittedName>
</protein>
<evidence type="ECO:0000313" key="2">
    <source>
        <dbReference type="Proteomes" id="UP000028542"/>
    </source>
</evidence>
<reference evidence="1 2" key="1">
    <citation type="submission" date="2014-07" db="EMBL/GenBank/DDBJ databases">
        <title>Draft genome of Clostridium sulfidigenes 113A isolated from sediments associated with methane hydrate from Krishna Godavari basin.</title>
        <authorList>
            <person name="Honkalas V.S."/>
            <person name="Dabir A.P."/>
            <person name="Arora P."/>
            <person name="Dhakephalkar P.K."/>
        </authorList>
    </citation>
    <scope>NUCLEOTIDE SEQUENCE [LARGE SCALE GENOMIC DNA]</scope>
    <source>
        <strain evidence="1 2">113A</strain>
    </source>
</reference>
<keyword evidence="2" id="KW-1185">Reference proteome</keyword>
<dbReference type="STRING" id="318464.IO99_00495"/>
<dbReference type="EMBL" id="JPMD01000001">
    <property type="protein sequence ID" value="KEZ88694.1"/>
    <property type="molecule type" value="Genomic_DNA"/>
</dbReference>
<sequence length="320" mass="36931">MVTNEEIKNMNDEEFYETARAELTGLPRSQRRAKERELKENIKLMKSFNPAQLRLIDAVTSERSKLECEQQISRYITIMDTCLSAYMYLKDENITEDEVLKELKIIDDLVTEYRDVLNDIYKENRGNDEMAAKQIEKITKEVRKKCEELIKNGMNQSKALVILGTQFPTLSKAMLVNSYKKVKKEMKEDVTQEKITEEEKQIIAAAEHIFPEIKEEPKDPVVAENATTEIKQESKEELKLEVKPESKKEEEPKVESKLKVVSKEIIVEGEFGKYSIDQVGVTVGELQFTSIADVEEYKTDELAAFEKRIAEIKQVVAGEF</sequence>
<name>A0A084JIB0_9CLOT</name>
<dbReference type="eggNOG" id="ENOG5030UHQ">
    <property type="taxonomic scope" value="Bacteria"/>
</dbReference>
<dbReference type="AlphaFoldDB" id="A0A084JIB0"/>
<organism evidence="1 2">
    <name type="scientific">Clostridium sulfidigenes</name>
    <dbReference type="NCBI Taxonomy" id="318464"/>
    <lineage>
        <taxon>Bacteria</taxon>
        <taxon>Bacillati</taxon>
        <taxon>Bacillota</taxon>
        <taxon>Clostridia</taxon>
        <taxon>Eubacteriales</taxon>
        <taxon>Clostridiaceae</taxon>
        <taxon>Clostridium</taxon>
    </lineage>
</organism>
<comment type="caution">
    <text evidence="1">The sequence shown here is derived from an EMBL/GenBank/DDBJ whole genome shotgun (WGS) entry which is preliminary data.</text>
</comment>
<gene>
    <name evidence="1" type="ORF">IO99_00495</name>
</gene>
<evidence type="ECO:0000313" key="1">
    <source>
        <dbReference type="EMBL" id="KEZ88694.1"/>
    </source>
</evidence>
<dbReference type="Proteomes" id="UP000028542">
    <property type="component" value="Unassembled WGS sequence"/>
</dbReference>
<accession>A0A084JIB0</accession>
<dbReference type="RefSeq" id="WP_035128972.1">
    <property type="nucleotide sequence ID" value="NZ_JPMD01000001.1"/>
</dbReference>